<sequence>MYTNEVPKLLNIKWRYEGEGKFIIYQHPITGMLDILNPVASIIFANCNGKNTVEEICHIIKDTFTGVDEKIISNDVDQFINYLKKEEILFLV</sequence>
<name>A0A1G5RYT1_PSEXY</name>
<evidence type="ECO:0000313" key="2">
    <source>
        <dbReference type="Proteomes" id="UP000199428"/>
    </source>
</evidence>
<reference evidence="1 2" key="1">
    <citation type="submission" date="2016-10" db="EMBL/GenBank/DDBJ databases">
        <authorList>
            <person name="de Groot N.N."/>
        </authorList>
    </citation>
    <scope>NUCLEOTIDE SEQUENCE [LARGE SCALE GENOMIC DNA]</scope>
    <source>
        <strain evidence="1 2">DSM 10317</strain>
    </source>
</reference>
<dbReference type="Proteomes" id="UP000199428">
    <property type="component" value="Unassembled WGS sequence"/>
</dbReference>
<dbReference type="Gene3D" id="1.10.10.1150">
    <property type="entry name" value="Coenzyme PQQ synthesis protein D (PqqD)"/>
    <property type="match status" value="1"/>
</dbReference>
<dbReference type="InterPro" id="IPR008792">
    <property type="entry name" value="PQQD"/>
</dbReference>
<proteinExistence type="predicted"/>
<gene>
    <name evidence="1" type="ORF">SAMN02910350_01510</name>
</gene>
<dbReference type="Pfam" id="PF05402">
    <property type="entry name" value="PqqD"/>
    <property type="match status" value="1"/>
</dbReference>
<accession>A0A1G5RYT1</accession>
<dbReference type="EMBL" id="FMWK01000006">
    <property type="protein sequence ID" value="SCZ78910.1"/>
    <property type="molecule type" value="Genomic_DNA"/>
</dbReference>
<dbReference type="InterPro" id="IPR041881">
    <property type="entry name" value="PqqD_sf"/>
</dbReference>
<dbReference type="RefSeq" id="WP_028247249.1">
    <property type="nucleotide sequence ID" value="NZ_FMWK01000006.1"/>
</dbReference>
<organism evidence="1 2">
    <name type="scientific">Pseudobutyrivibrio xylanivorans</name>
    <dbReference type="NCBI Taxonomy" id="185007"/>
    <lineage>
        <taxon>Bacteria</taxon>
        <taxon>Bacillati</taxon>
        <taxon>Bacillota</taxon>
        <taxon>Clostridia</taxon>
        <taxon>Lachnospirales</taxon>
        <taxon>Lachnospiraceae</taxon>
        <taxon>Pseudobutyrivibrio</taxon>
    </lineage>
</organism>
<evidence type="ECO:0000313" key="1">
    <source>
        <dbReference type="EMBL" id="SCZ78910.1"/>
    </source>
</evidence>
<protein>
    <submittedName>
        <fullName evidence="1">Coenzyme PQQ synthesis protein D (PqqD)</fullName>
    </submittedName>
</protein>
<dbReference type="AlphaFoldDB" id="A0A1G5RYT1"/>